<protein>
    <submittedName>
        <fullName evidence="1">Uncharacterized protein</fullName>
    </submittedName>
</protein>
<accession>A0AAD7CZW0</accession>
<organism evidence="1 2">
    <name type="scientific">Mycena rosella</name>
    <name type="common">Pink bonnet</name>
    <name type="synonym">Agaricus rosellus</name>
    <dbReference type="NCBI Taxonomy" id="1033263"/>
    <lineage>
        <taxon>Eukaryota</taxon>
        <taxon>Fungi</taxon>
        <taxon>Dikarya</taxon>
        <taxon>Basidiomycota</taxon>
        <taxon>Agaricomycotina</taxon>
        <taxon>Agaricomycetes</taxon>
        <taxon>Agaricomycetidae</taxon>
        <taxon>Agaricales</taxon>
        <taxon>Marasmiineae</taxon>
        <taxon>Mycenaceae</taxon>
        <taxon>Mycena</taxon>
    </lineage>
</organism>
<dbReference type="EMBL" id="JARKIE010000207">
    <property type="protein sequence ID" value="KAJ7667022.1"/>
    <property type="molecule type" value="Genomic_DNA"/>
</dbReference>
<dbReference type="Proteomes" id="UP001221757">
    <property type="component" value="Unassembled WGS sequence"/>
</dbReference>
<dbReference type="AlphaFoldDB" id="A0AAD7CZW0"/>
<gene>
    <name evidence="1" type="ORF">B0H17DRAFT_1252130</name>
</gene>
<comment type="caution">
    <text evidence="1">The sequence shown here is derived from an EMBL/GenBank/DDBJ whole genome shotgun (WGS) entry which is preliminary data.</text>
</comment>
<proteinExistence type="predicted"/>
<reference evidence="1" key="1">
    <citation type="submission" date="2023-03" db="EMBL/GenBank/DDBJ databases">
        <title>Massive genome expansion in bonnet fungi (Mycena s.s.) driven by repeated elements and novel gene families across ecological guilds.</title>
        <authorList>
            <consortium name="Lawrence Berkeley National Laboratory"/>
            <person name="Harder C.B."/>
            <person name="Miyauchi S."/>
            <person name="Viragh M."/>
            <person name="Kuo A."/>
            <person name="Thoen E."/>
            <person name="Andreopoulos B."/>
            <person name="Lu D."/>
            <person name="Skrede I."/>
            <person name="Drula E."/>
            <person name="Henrissat B."/>
            <person name="Morin E."/>
            <person name="Kohler A."/>
            <person name="Barry K."/>
            <person name="LaButti K."/>
            <person name="Morin E."/>
            <person name="Salamov A."/>
            <person name="Lipzen A."/>
            <person name="Mereny Z."/>
            <person name="Hegedus B."/>
            <person name="Baldrian P."/>
            <person name="Stursova M."/>
            <person name="Weitz H."/>
            <person name="Taylor A."/>
            <person name="Grigoriev I.V."/>
            <person name="Nagy L.G."/>
            <person name="Martin F."/>
            <person name="Kauserud H."/>
        </authorList>
    </citation>
    <scope>NUCLEOTIDE SEQUENCE</scope>
    <source>
        <strain evidence="1">CBHHK067</strain>
    </source>
</reference>
<evidence type="ECO:0000313" key="1">
    <source>
        <dbReference type="EMBL" id="KAJ7667022.1"/>
    </source>
</evidence>
<sequence length="488" mass="55002">MKYLGDFIRRLDGIQQLHLYFAGNLLNSHTIDTIFPYSPHDLLTEFFDVIRGVVEKLGAPVVVLIDGKIYRALPRDLADWGLRYSLYWEHLFGKIGWVDRAQFLLTNKGDPHLFIPVCRPNMRQEIEYTRHLHSVNVRAIPPASAVNKAFTFVTLETDTTTTLYFGPSRYYKKAALCGPELNTVIPHIMLPSLRTLNINHNVDPTVLHDFLCRHFTIVSIDYRVAPGAPTAHADTEQDHLLPRRILTSSPLALPSLSHLSFSEVVQMIILLDTFHLSTLVSPASPQLKLPPSSVRCVGCRCTWLWLPSTSLYGCSYGIRCVHIRAGEMSEVQPFIPWLEMLPALTRLEVSVFSWLAEESVIASATASELEKLRAALPWHLTADSSPNLGCKQEIWHRGNVTPMPGNSCRLTLMRHYELPIYEALIMVCQMYGKKIMINLNPGVTPPLSKLMQELGIFLVPTLVPGLKAIITAPELSAIEEVYVGYMRK</sequence>
<keyword evidence="2" id="KW-1185">Reference proteome</keyword>
<name>A0AAD7CZW0_MYCRO</name>
<evidence type="ECO:0000313" key="2">
    <source>
        <dbReference type="Proteomes" id="UP001221757"/>
    </source>
</evidence>